<dbReference type="InterPro" id="IPR027417">
    <property type="entry name" value="P-loop_NTPase"/>
</dbReference>
<name>A0A100YVS0_TRASO</name>
<evidence type="ECO:0000259" key="15">
    <source>
        <dbReference type="PROSITE" id="PS51198"/>
    </source>
</evidence>
<keyword evidence="4 14" id="KW-0378">Hydrolase</keyword>
<evidence type="ECO:0000313" key="17">
    <source>
        <dbReference type="EMBL" id="KUH58583.1"/>
    </source>
</evidence>
<dbReference type="Proteomes" id="UP000054078">
    <property type="component" value="Unassembled WGS sequence"/>
</dbReference>
<evidence type="ECO:0000256" key="1">
    <source>
        <dbReference type="ARBA" id="ARBA00022722"/>
    </source>
</evidence>
<keyword evidence="6" id="KW-0269">Exonuclease</keyword>
<dbReference type="GO" id="GO:0000725">
    <property type="term" value="P:recombinational repair"/>
    <property type="evidence" value="ECO:0007669"/>
    <property type="project" value="TreeGrafter"/>
</dbReference>
<dbReference type="InterPro" id="IPR014016">
    <property type="entry name" value="UvrD-like_ATP-bd"/>
</dbReference>
<evidence type="ECO:0000256" key="6">
    <source>
        <dbReference type="ARBA" id="ARBA00022839"/>
    </source>
</evidence>
<dbReference type="InterPro" id="IPR038726">
    <property type="entry name" value="PDDEXK_AddAB-type"/>
</dbReference>
<comment type="catalytic activity">
    <reaction evidence="11">
        <text>Couples ATP hydrolysis with the unwinding of duplex DNA by translocating in the 3'-5' direction.</text>
        <dbReference type="EC" id="5.6.2.4"/>
    </reaction>
</comment>
<evidence type="ECO:0000256" key="5">
    <source>
        <dbReference type="ARBA" id="ARBA00022806"/>
    </source>
</evidence>
<dbReference type="CDD" id="cd17932">
    <property type="entry name" value="DEXQc_UvrD"/>
    <property type="match status" value="1"/>
</dbReference>
<gene>
    <name evidence="17" type="ORF">AUL39_06280</name>
</gene>
<protein>
    <recommendedName>
        <fullName evidence="12">DNA 3'-5' helicase</fullName>
        <ecNumber evidence="12">5.6.2.4</ecNumber>
    </recommendedName>
</protein>
<comment type="caution">
    <text evidence="17">The sequence shown here is derived from an EMBL/GenBank/DDBJ whole genome shotgun (WGS) entry which is preliminary data.</text>
</comment>
<keyword evidence="2 14" id="KW-0547">Nucleotide-binding</keyword>
<dbReference type="Pfam" id="PF13361">
    <property type="entry name" value="UvrD_C"/>
    <property type="match status" value="1"/>
</dbReference>
<dbReference type="SUPFAM" id="SSF52540">
    <property type="entry name" value="P-loop containing nucleoside triphosphate hydrolases"/>
    <property type="match status" value="1"/>
</dbReference>
<dbReference type="Gene3D" id="3.40.50.300">
    <property type="entry name" value="P-loop containing nucleotide triphosphate hydrolases"/>
    <property type="match status" value="3"/>
</dbReference>
<dbReference type="STRING" id="1299998.AUL39_06280"/>
<evidence type="ECO:0000256" key="7">
    <source>
        <dbReference type="ARBA" id="ARBA00022840"/>
    </source>
</evidence>
<dbReference type="Pfam" id="PF00580">
    <property type="entry name" value="UvrD-helicase"/>
    <property type="match status" value="1"/>
</dbReference>
<accession>A0A100YVS0</accession>
<evidence type="ECO:0000313" key="18">
    <source>
        <dbReference type="Proteomes" id="UP000054078"/>
    </source>
</evidence>
<evidence type="ECO:0000256" key="3">
    <source>
        <dbReference type="ARBA" id="ARBA00022763"/>
    </source>
</evidence>
<feature type="domain" description="UvrD-like helicase ATP-binding" evidence="15">
    <location>
        <begin position="7"/>
        <end position="426"/>
    </location>
</feature>
<dbReference type="RefSeq" id="WP_059054732.1">
    <property type="nucleotide sequence ID" value="NZ_LOJF01000009.1"/>
</dbReference>
<evidence type="ECO:0000256" key="8">
    <source>
        <dbReference type="ARBA" id="ARBA00023125"/>
    </source>
</evidence>
<evidence type="ECO:0000256" key="4">
    <source>
        <dbReference type="ARBA" id="ARBA00022801"/>
    </source>
</evidence>
<evidence type="ECO:0000256" key="10">
    <source>
        <dbReference type="ARBA" id="ARBA00023235"/>
    </source>
</evidence>
<dbReference type="GO" id="GO:0005524">
    <property type="term" value="F:ATP binding"/>
    <property type="evidence" value="ECO:0007669"/>
    <property type="project" value="UniProtKB-UniRule"/>
</dbReference>
<evidence type="ECO:0000256" key="14">
    <source>
        <dbReference type="PROSITE-ProRule" id="PRU00560"/>
    </source>
</evidence>
<dbReference type="GO" id="GO:0003677">
    <property type="term" value="F:DNA binding"/>
    <property type="evidence" value="ECO:0007669"/>
    <property type="project" value="UniProtKB-KW"/>
</dbReference>
<dbReference type="Pfam" id="PF12705">
    <property type="entry name" value="PDDEXK_1"/>
    <property type="match status" value="1"/>
</dbReference>
<reference evidence="17 18" key="1">
    <citation type="submission" date="2015-12" db="EMBL/GenBank/DDBJ databases">
        <title>Draft Genome Sequence of Olsenella scatoligenes SK9K4T; a Producer of 3-Methylindole- (skatole) and 4-Methylphenol- (p-cresol) Isolated from Pig Feces.</title>
        <authorList>
            <person name="Li X."/>
            <person name="Borg B."/>
            <person name="Canibe N."/>
        </authorList>
    </citation>
    <scope>NUCLEOTIDE SEQUENCE [LARGE SCALE GENOMIC DNA]</scope>
    <source>
        <strain evidence="17 18">SK9K4</strain>
    </source>
</reference>
<organism evidence="17 18">
    <name type="scientific">Tractidigestivibacter scatoligenes</name>
    <name type="common">Olsenella scatoligenes</name>
    <dbReference type="NCBI Taxonomy" id="1299998"/>
    <lineage>
        <taxon>Bacteria</taxon>
        <taxon>Bacillati</taxon>
        <taxon>Actinomycetota</taxon>
        <taxon>Coriobacteriia</taxon>
        <taxon>Coriobacteriales</taxon>
        <taxon>Atopobiaceae</taxon>
        <taxon>Tractidigestivibacter</taxon>
    </lineage>
</organism>
<dbReference type="PANTHER" id="PTHR11070">
    <property type="entry name" value="UVRD / RECB / PCRA DNA HELICASE FAMILY MEMBER"/>
    <property type="match status" value="1"/>
</dbReference>
<dbReference type="InterPro" id="IPR011604">
    <property type="entry name" value="PDDEXK-like_dom_sf"/>
</dbReference>
<dbReference type="GO" id="GO:0033202">
    <property type="term" value="C:DNA helicase complex"/>
    <property type="evidence" value="ECO:0007669"/>
    <property type="project" value="TreeGrafter"/>
</dbReference>
<feature type="domain" description="UvrD-like helicase C-terminal" evidence="16">
    <location>
        <begin position="440"/>
        <end position="727"/>
    </location>
</feature>
<comment type="catalytic activity">
    <reaction evidence="13">
        <text>ATP + H2O = ADP + phosphate + H(+)</text>
        <dbReference type="Rhea" id="RHEA:13065"/>
        <dbReference type="ChEBI" id="CHEBI:15377"/>
        <dbReference type="ChEBI" id="CHEBI:15378"/>
        <dbReference type="ChEBI" id="CHEBI:30616"/>
        <dbReference type="ChEBI" id="CHEBI:43474"/>
        <dbReference type="ChEBI" id="CHEBI:456216"/>
        <dbReference type="EC" id="5.6.2.4"/>
    </reaction>
</comment>
<keyword evidence="10" id="KW-0413">Isomerase</keyword>
<dbReference type="EC" id="5.6.2.4" evidence="12"/>
<evidence type="ECO:0000259" key="16">
    <source>
        <dbReference type="PROSITE" id="PS51217"/>
    </source>
</evidence>
<keyword evidence="9" id="KW-0234">DNA repair</keyword>
<dbReference type="PROSITE" id="PS51217">
    <property type="entry name" value="UVRD_HELICASE_CTER"/>
    <property type="match status" value="1"/>
</dbReference>
<dbReference type="GO" id="GO:0005829">
    <property type="term" value="C:cytosol"/>
    <property type="evidence" value="ECO:0007669"/>
    <property type="project" value="TreeGrafter"/>
</dbReference>
<keyword evidence="18" id="KW-1185">Reference proteome</keyword>
<keyword evidence="5 14" id="KW-0347">Helicase</keyword>
<sequence>MSGIDLSTLNERQRQIVSTLDRPVFVEAGAGSGKTFTLTHRIAWALSPGSGVGDAPFVDDLSQVLVITFTNAAAREIKERVRSTLRQAGMREQSLMVDSAWISTIHGMCSRILKRHALDLGIDPSFKVAGVNEARALLEQATEEVVGTASHDHTNEVLSHAFEEYGYGTLGGAMPFGVVSMVLNVVNAAHSSPDGFDSLVTVGEPDVEGSIARLREAIGALGAQSGISPAAREAVMTSLGALDEYLSASPGQRTPEAAAAALAGVKLPSARAKAIKELVPEAKHALGEATLEAALAGTAPLADALIDLARKVDERNLQLKREKSVLDNDDLVSLALHAVRDNPVVAADYRGRFRLVMVDESQDTDARQLELITLLSGDGAKHLTTVGDAQQSIYRFRGADVGVFRARGEEVPQEDHVRLDVNYRSHADVLSFVDAVCGGPSGVVDGFMHLEPNPKRKDGYRARGLPRVDVEVTLARRGMAALASATCATQIADRLAAYAAAGQSPSDMALLLGATGKADLYIDALRSHGLECVVTGGSTFTRTSEVKVMAALLHALSNPHDTQSGLFPLLASPMFELDANDFVQLGTRRQDMVDAPTKRAIDRGLQTMLFYGEEQPSPRLRAAHEVLSRARLALRKHPVADVCLQVVRESGWLRRLEGAGTDGLAQEANILAAVRYIRELTQDLGLGPARAALEFDLWLEAAKVPPASLAGGSSNQVQIMTVHASKGLEFPIVAIAECWANPRPSGSVVTGRVDARRRGILVKPKGLKVPKDLTAEENPRSCAEWLLSLTEDSAEQEAAEKTRLLYVALTRAREALVLGVGITQSASGASPTLAANVLGALVGTPAPAPGVSSVEYGGSEPGRLRCVSLEPCEENGGKGATLDSAGSFFDGTVVNTDEVIGIGATIEVPEPAGFSLVSPDPDPATPAITMWRPRAGVFSYSSAHAQMLGDFSAADAASLDDAGPATGVAALPSRAERDSMQEGAPVVGDADKATGLGSAFHELAQAMVEGGQRFPLPERIAATKRFWHLSERAGGRLDGALARWWGSDVRKEALSHALVRAEVPFFQCVDSAYGGYVEGAIDLLSTDPGSDHAFLVDYKTGDRGLDARALHRRHEMQANFYAHVLMELGFASVSCRFVCVELDRADAPGQPVVVPYEFDAVHPPRMG</sequence>
<keyword evidence="3" id="KW-0227">DNA damage</keyword>
<evidence type="ECO:0000256" key="11">
    <source>
        <dbReference type="ARBA" id="ARBA00034617"/>
    </source>
</evidence>
<dbReference type="Gene3D" id="3.90.320.10">
    <property type="match status" value="1"/>
</dbReference>
<dbReference type="GO" id="GO:0043138">
    <property type="term" value="F:3'-5' DNA helicase activity"/>
    <property type="evidence" value="ECO:0007669"/>
    <property type="project" value="UniProtKB-EC"/>
</dbReference>
<keyword evidence="1" id="KW-0540">Nuclease</keyword>
<dbReference type="Gene3D" id="1.10.486.10">
    <property type="entry name" value="PCRA, domain 4"/>
    <property type="match status" value="1"/>
</dbReference>
<feature type="binding site" evidence="14">
    <location>
        <begin position="28"/>
        <end position="35"/>
    </location>
    <ligand>
        <name>ATP</name>
        <dbReference type="ChEBI" id="CHEBI:30616"/>
    </ligand>
</feature>
<dbReference type="AlphaFoldDB" id="A0A100YVS0"/>
<dbReference type="InterPro" id="IPR014017">
    <property type="entry name" value="DNA_helicase_UvrD-like_C"/>
</dbReference>
<evidence type="ECO:0000256" key="2">
    <source>
        <dbReference type="ARBA" id="ARBA00022741"/>
    </source>
</evidence>
<dbReference type="PROSITE" id="PS51198">
    <property type="entry name" value="UVRD_HELICASE_ATP_BIND"/>
    <property type="match status" value="1"/>
</dbReference>
<keyword evidence="7 14" id="KW-0067">ATP-binding</keyword>
<evidence type="ECO:0000256" key="12">
    <source>
        <dbReference type="ARBA" id="ARBA00034808"/>
    </source>
</evidence>
<keyword evidence="8" id="KW-0238">DNA-binding</keyword>
<dbReference type="InterPro" id="IPR000212">
    <property type="entry name" value="DNA_helicase_UvrD/REP"/>
</dbReference>
<dbReference type="GO" id="GO:0004527">
    <property type="term" value="F:exonuclease activity"/>
    <property type="evidence" value="ECO:0007669"/>
    <property type="project" value="UniProtKB-KW"/>
</dbReference>
<dbReference type="PANTHER" id="PTHR11070:SF55">
    <property type="entry name" value="DNA 3'-5' HELICASE"/>
    <property type="match status" value="1"/>
</dbReference>
<evidence type="ECO:0000256" key="13">
    <source>
        <dbReference type="ARBA" id="ARBA00048988"/>
    </source>
</evidence>
<dbReference type="EMBL" id="LOJF01000009">
    <property type="protein sequence ID" value="KUH58583.1"/>
    <property type="molecule type" value="Genomic_DNA"/>
</dbReference>
<proteinExistence type="predicted"/>
<evidence type="ECO:0000256" key="9">
    <source>
        <dbReference type="ARBA" id="ARBA00023204"/>
    </source>
</evidence>